<evidence type="ECO:0000256" key="4">
    <source>
        <dbReference type="ARBA" id="ARBA00022723"/>
    </source>
</evidence>
<evidence type="ECO:0000256" key="7">
    <source>
        <dbReference type="ARBA" id="ARBA00023033"/>
    </source>
</evidence>
<name>A0A9W4T9W0_9GLOM</name>
<dbReference type="InterPro" id="IPR001128">
    <property type="entry name" value="Cyt_P450"/>
</dbReference>
<evidence type="ECO:0000313" key="9">
    <source>
        <dbReference type="Proteomes" id="UP001153678"/>
    </source>
</evidence>
<dbReference type="SUPFAM" id="SSF48264">
    <property type="entry name" value="Cytochrome P450"/>
    <property type="match status" value="1"/>
</dbReference>
<dbReference type="Proteomes" id="UP001153678">
    <property type="component" value="Unassembled WGS sequence"/>
</dbReference>
<dbReference type="InterPro" id="IPR002402">
    <property type="entry name" value="Cyt_P450_E_grp-II"/>
</dbReference>
<organism evidence="8 9">
    <name type="scientific">Funneliformis geosporum</name>
    <dbReference type="NCBI Taxonomy" id="1117311"/>
    <lineage>
        <taxon>Eukaryota</taxon>
        <taxon>Fungi</taxon>
        <taxon>Fungi incertae sedis</taxon>
        <taxon>Mucoromycota</taxon>
        <taxon>Glomeromycotina</taxon>
        <taxon>Glomeromycetes</taxon>
        <taxon>Glomerales</taxon>
        <taxon>Glomeraceae</taxon>
        <taxon>Funneliformis</taxon>
    </lineage>
</organism>
<keyword evidence="5" id="KW-0560">Oxidoreductase</keyword>
<dbReference type="AlphaFoldDB" id="A0A9W4T9W0"/>
<comment type="caution">
    <text evidence="8">The sequence shown here is derived from an EMBL/GenBank/DDBJ whole genome shotgun (WGS) entry which is preliminary data.</text>
</comment>
<evidence type="ECO:0000256" key="6">
    <source>
        <dbReference type="ARBA" id="ARBA00023004"/>
    </source>
</evidence>
<keyword evidence="6" id="KW-0408">Iron</keyword>
<protein>
    <submittedName>
        <fullName evidence="8">5_t:CDS:1</fullName>
    </submittedName>
</protein>
<dbReference type="EMBL" id="CAMKVN010018228">
    <property type="protein sequence ID" value="CAI2198282.1"/>
    <property type="molecule type" value="Genomic_DNA"/>
</dbReference>
<dbReference type="GO" id="GO:0004497">
    <property type="term" value="F:monooxygenase activity"/>
    <property type="evidence" value="ECO:0007669"/>
    <property type="project" value="UniProtKB-KW"/>
</dbReference>
<dbReference type="GO" id="GO:0020037">
    <property type="term" value="F:heme binding"/>
    <property type="evidence" value="ECO:0007669"/>
    <property type="project" value="InterPro"/>
</dbReference>
<gene>
    <name evidence="8" type="ORF">FWILDA_LOCUS18495</name>
</gene>
<evidence type="ECO:0000256" key="3">
    <source>
        <dbReference type="ARBA" id="ARBA00022617"/>
    </source>
</evidence>
<dbReference type="Pfam" id="PF00067">
    <property type="entry name" value="p450"/>
    <property type="match status" value="1"/>
</dbReference>
<dbReference type="PRINTS" id="PR00464">
    <property type="entry name" value="EP450II"/>
</dbReference>
<dbReference type="InterPro" id="IPR050476">
    <property type="entry name" value="Insect_CytP450_Detox"/>
</dbReference>
<keyword evidence="3" id="KW-0349">Heme</keyword>
<keyword evidence="4" id="KW-0479">Metal-binding</keyword>
<proteinExistence type="inferred from homology"/>
<dbReference type="OrthoDB" id="2418873at2759"/>
<keyword evidence="9" id="KW-1185">Reference proteome</keyword>
<dbReference type="PANTHER" id="PTHR24292:SF102">
    <property type="entry name" value="CYTOCHROME P450 FAMILY-RELATED"/>
    <property type="match status" value="1"/>
</dbReference>
<keyword evidence="7" id="KW-0503">Monooxygenase</keyword>
<reference evidence="8" key="1">
    <citation type="submission" date="2022-08" db="EMBL/GenBank/DDBJ databases">
        <authorList>
            <person name="Kallberg Y."/>
            <person name="Tangrot J."/>
            <person name="Rosling A."/>
        </authorList>
    </citation>
    <scope>NUCLEOTIDE SEQUENCE</scope>
    <source>
        <strain evidence="8">Wild A</strain>
    </source>
</reference>
<comment type="cofactor">
    <cofactor evidence="1">
        <name>heme</name>
        <dbReference type="ChEBI" id="CHEBI:30413"/>
    </cofactor>
</comment>
<dbReference type="InterPro" id="IPR036396">
    <property type="entry name" value="Cyt_P450_sf"/>
</dbReference>
<evidence type="ECO:0000313" key="8">
    <source>
        <dbReference type="EMBL" id="CAI2198282.1"/>
    </source>
</evidence>
<dbReference type="GO" id="GO:0016705">
    <property type="term" value="F:oxidoreductase activity, acting on paired donors, with incorporation or reduction of molecular oxygen"/>
    <property type="evidence" value="ECO:0007669"/>
    <property type="project" value="InterPro"/>
</dbReference>
<sequence>YKIYQKFRVPEGLKDVPTLNYFGFLASLILNKGPDKIWEESRNILEKNGIGKFWFNGNWYIVTIDLELIRDVFAKTDLYTKTPMEEFFPGSLMASYYGTNVVFTNGDAWKRHRYITNPAFKSLPMHVFDETAVKLLKVIEKVDNEPIEVNDLMHRLTLDVLGRASFGFDFNNLEDPTNVYVTTYKEVVAETDNPLYLILPFIEYIPYFDRTEARKKVAKMNDLYNGLIEKKRKSMETDELNKKINNNSADLLECMINASNNQKYPMSNEEMR</sequence>
<evidence type="ECO:0000256" key="1">
    <source>
        <dbReference type="ARBA" id="ARBA00001971"/>
    </source>
</evidence>
<feature type="non-terminal residue" evidence="8">
    <location>
        <position position="272"/>
    </location>
</feature>
<accession>A0A9W4T9W0</accession>
<comment type="similarity">
    <text evidence="2">Belongs to the cytochrome P450 family.</text>
</comment>
<dbReference type="PANTHER" id="PTHR24292">
    <property type="entry name" value="CYTOCHROME P450"/>
    <property type="match status" value="1"/>
</dbReference>
<evidence type="ECO:0000256" key="5">
    <source>
        <dbReference type="ARBA" id="ARBA00023002"/>
    </source>
</evidence>
<feature type="non-terminal residue" evidence="8">
    <location>
        <position position="1"/>
    </location>
</feature>
<dbReference type="GO" id="GO:0005506">
    <property type="term" value="F:iron ion binding"/>
    <property type="evidence" value="ECO:0007669"/>
    <property type="project" value="InterPro"/>
</dbReference>
<dbReference type="Gene3D" id="1.10.630.10">
    <property type="entry name" value="Cytochrome P450"/>
    <property type="match status" value="1"/>
</dbReference>
<evidence type="ECO:0000256" key="2">
    <source>
        <dbReference type="ARBA" id="ARBA00010617"/>
    </source>
</evidence>